<feature type="domain" description="Aminotransferase class I/classII large" evidence="6">
    <location>
        <begin position="37"/>
        <end position="410"/>
    </location>
</feature>
<dbReference type="GO" id="GO:0030170">
    <property type="term" value="F:pyridoxal phosphate binding"/>
    <property type="evidence" value="ECO:0007669"/>
    <property type="project" value="InterPro"/>
</dbReference>
<dbReference type="PANTHER" id="PTHR13693:SF77">
    <property type="entry name" value="8-AMINO-7-OXONONANOATE SYNTHASE"/>
    <property type="match status" value="1"/>
</dbReference>
<dbReference type="Pfam" id="PF00155">
    <property type="entry name" value="Aminotran_1_2"/>
    <property type="match status" value="1"/>
</dbReference>
<comment type="similarity">
    <text evidence="2">Belongs to the class-II pyridoxal-phosphate-dependent aminotransferase family. BioF subfamily.</text>
</comment>
<evidence type="ECO:0000313" key="7">
    <source>
        <dbReference type="EMBL" id="KIM48590.1"/>
    </source>
</evidence>
<evidence type="ECO:0000256" key="1">
    <source>
        <dbReference type="ARBA" id="ARBA00001933"/>
    </source>
</evidence>
<keyword evidence="3" id="KW-0808">Transferase</keyword>
<dbReference type="HOGENOM" id="CLU_015846_3_0_1"/>
<reference evidence="7 8" key="1">
    <citation type="submission" date="2014-04" db="EMBL/GenBank/DDBJ databases">
        <authorList>
            <consortium name="DOE Joint Genome Institute"/>
            <person name="Kuo A."/>
            <person name="Gay G."/>
            <person name="Dore J."/>
            <person name="Kohler A."/>
            <person name="Nagy L.G."/>
            <person name="Floudas D."/>
            <person name="Copeland A."/>
            <person name="Barry K.W."/>
            <person name="Cichocki N."/>
            <person name="Veneault-Fourrey C."/>
            <person name="LaButti K."/>
            <person name="Lindquist E.A."/>
            <person name="Lipzen A."/>
            <person name="Lundell T."/>
            <person name="Morin E."/>
            <person name="Murat C."/>
            <person name="Sun H."/>
            <person name="Tunlid A."/>
            <person name="Henrissat B."/>
            <person name="Grigoriev I.V."/>
            <person name="Hibbett D.S."/>
            <person name="Martin F."/>
            <person name="Nordberg H.P."/>
            <person name="Cantor M.N."/>
            <person name="Hua S.X."/>
        </authorList>
    </citation>
    <scope>NUCLEOTIDE SEQUENCE [LARGE SCALE GENOMIC DNA]</scope>
    <source>
        <strain evidence="8">h7</strain>
    </source>
</reference>
<evidence type="ECO:0000259" key="6">
    <source>
        <dbReference type="Pfam" id="PF00155"/>
    </source>
</evidence>
<dbReference type="EMBL" id="KN831768">
    <property type="protein sequence ID" value="KIM48590.1"/>
    <property type="molecule type" value="Genomic_DNA"/>
</dbReference>
<dbReference type="InterPro" id="IPR015421">
    <property type="entry name" value="PyrdxlP-dep_Trfase_major"/>
</dbReference>
<keyword evidence="8" id="KW-1185">Reference proteome</keyword>
<evidence type="ECO:0000256" key="4">
    <source>
        <dbReference type="ARBA" id="ARBA00022898"/>
    </source>
</evidence>
<sequence>MDRKRSSLETALHAALASRDERWIRRRLPDPNTALLTDFTSNDYLSLSNSSVLRSHFLAKLSEAPDVLGSGGSRLLVNGKAHAALEARLADFFRADTALLFNSGFDANVGFFSCVPQPGDVIVYDEYIHASVHDGLRSSRIAKDARFSFAHNSMPELRRLLFRLRDERVGLRSGESSLFLSVESLYSMDGTFAPLREIADLLDEVFPHKNGYLVVDEAHATGIYGPQGRGCVALLGLEDRVLARLHTFGKALAATGAVIVTTTLIRDYLLNYARSLIYTTSLNYANIVAADCSFDMLADGTAQHLSNHLLSLSSYFTETLSPLLESRNIPPTLVSLPLHLQPSSLALTLPSPIIPVLTPHPRPLSAFLLALGMNARPITWPTVPKGKDRVRVCLHAGNTKDDIDRLISGIIKWAEDTLKVRNKETRPGILTGRSSQDSVDGNIASKL</sequence>
<dbReference type="Gene3D" id="3.40.640.10">
    <property type="entry name" value="Type I PLP-dependent aspartate aminotransferase-like (Major domain)"/>
    <property type="match status" value="1"/>
</dbReference>
<gene>
    <name evidence="7" type="ORF">M413DRAFT_437798</name>
</gene>
<dbReference type="STRING" id="686832.A0A0C3CIU7"/>
<reference evidence="8" key="2">
    <citation type="submission" date="2015-01" db="EMBL/GenBank/DDBJ databases">
        <title>Evolutionary Origins and Diversification of the Mycorrhizal Mutualists.</title>
        <authorList>
            <consortium name="DOE Joint Genome Institute"/>
            <consortium name="Mycorrhizal Genomics Consortium"/>
            <person name="Kohler A."/>
            <person name="Kuo A."/>
            <person name="Nagy L.G."/>
            <person name="Floudas D."/>
            <person name="Copeland A."/>
            <person name="Barry K.W."/>
            <person name="Cichocki N."/>
            <person name="Veneault-Fourrey C."/>
            <person name="LaButti K."/>
            <person name="Lindquist E.A."/>
            <person name="Lipzen A."/>
            <person name="Lundell T."/>
            <person name="Morin E."/>
            <person name="Murat C."/>
            <person name="Riley R."/>
            <person name="Ohm R."/>
            <person name="Sun H."/>
            <person name="Tunlid A."/>
            <person name="Henrissat B."/>
            <person name="Grigoriev I.V."/>
            <person name="Hibbett D.S."/>
            <person name="Martin F."/>
        </authorList>
    </citation>
    <scope>NUCLEOTIDE SEQUENCE [LARGE SCALE GENOMIC DNA]</scope>
    <source>
        <strain evidence="8">h7</strain>
    </source>
</reference>
<feature type="region of interest" description="Disordered" evidence="5">
    <location>
        <begin position="428"/>
        <end position="447"/>
    </location>
</feature>
<dbReference type="InterPro" id="IPR015424">
    <property type="entry name" value="PyrdxlP-dep_Trfase"/>
</dbReference>
<dbReference type="InterPro" id="IPR015422">
    <property type="entry name" value="PyrdxlP-dep_Trfase_small"/>
</dbReference>
<dbReference type="AlphaFoldDB" id="A0A0C3CIU7"/>
<dbReference type="SUPFAM" id="SSF53383">
    <property type="entry name" value="PLP-dependent transferases"/>
    <property type="match status" value="1"/>
</dbReference>
<name>A0A0C3CIU7_HEBCY</name>
<organism evidence="7 8">
    <name type="scientific">Hebeloma cylindrosporum</name>
    <dbReference type="NCBI Taxonomy" id="76867"/>
    <lineage>
        <taxon>Eukaryota</taxon>
        <taxon>Fungi</taxon>
        <taxon>Dikarya</taxon>
        <taxon>Basidiomycota</taxon>
        <taxon>Agaricomycotina</taxon>
        <taxon>Agaricomycetes</taxon>
        <taxon>Agaricomycetidae</taxon>
        <taxon>Agaricales</taxon>
        <taxon>Agaricineae</taxon>
        <taxon>Hymenogastraceae</taxon>
        <taxon>Hebeloma</taxon>
    </lineage>
</organism>
<proteinExistence type="inferred from homology"/>
<dbReference type="InterPro" id="IPR004839">
    <property type="entry name" value="Aminotransferase_I/II_large"/>
</dbReference>
<dbReference type="Proteomes" id="UP000053424">
    <property type="component" value="Unassembled WGS sequence"/>
</dbReference>
<evidence type="ECO:0000256" key="5">
    <source>
        <dbReference type="SAM" id="MobiDB-lite"/>
    </source>
</evidence>
<dbReference type="PANTHER" id="PTHR13693">
    <property type="entry name" value="CLASS II AMINOTRANSFERASE/8-AMINO-7-OXONONANOATE SYNTHASE"/>
    <property type="match status" value="1"/>
</dbReference>
<dbReference type="InterPro" id="IPR050087">
    <property type="entry name" value="AON_synthase_class-II"/>
</dbReference>
<accession>A0A0C3CIU7</accession>
<keyword evidence="4" id="KW-0663">Pyridoxal phosphate</keyword>
<comment type="cofactor">
    <cofactor evidence="1">
        <name>pyridoxal 5'-phosphate</name>
        <dbReference type="ChEBI" id="CHEBI:597326"/>
    </cofactor>
</comment>
<dbReference type="Gene3D" id="3.90.1150.10">
    <property type="entry name" value="Aspartate Aminotransferase, domain 1"/>
    <property type="match status" value="1"/>
</dbReference>
<dbReference type="GO" id="GO:0009102">
    <property type="term" value="P:biotin biosynthetic process"/>
    <property type="evidence" value="ECO:0007669"/>
    <property type="project" value="TreeGrafter"/>
</dbReference>
<dbReference type="GO" id="GO:0016740">
    <property type="term" value="F:transferase activity"/>
    <property type="evidence" value="ECO:0007669"/>
    <property type="project" value="UniProtKB-KW"/>
</dbReference>
<protein>
    <recommendedName>
        <fullName evidence="6">Aminotransferase class I/classII large domain-containing protein</fullName>
    </recommendedName>
</protein>
<evidence type="ECO:0000256" key="2">
    <source>
        <dbReference type="ARBA" id="ARBA00010008"/>
    </source>
</evidence>
<evidence type="ECO:0000313" key="8">
    <source>
        <dbReference type="Proteomes" id="UP000053424"/>
    </source>
</evidence>
<dbReference type="OrthoDB" id="2382073at2759"/>
<evidence type="ECO:0000256" key="3">
    <source>
        <dbReference type="ARBA" id="ARBA00022679"/>
    </source>
</evidence>